<protein>
    <recommendedName>
        <fullName evidence="3">DUF2513 domain-containing protein</fullName>
    </recommendedName>
</protein>
<evidence type="ECO:0000313" key="2">
    <source>
        <dbReference type="Proteomes" id="UP000028704"/>
    </source>
</evidence>
<organism evidence="1 2">
    <name type="scientific">Streptococcus equi subsp. ruminatorum CECT 5772</name>
    <dbReference type="NCBI Taxonomy" id="1051981"/>
    <lineage>
        <taxon>Bacteria</taxon>
        <taxon>Bacillati</taxon>
        <taxon>Bacillota</taxon>
        <taxon>Bacilli</taxon>
        <taxon>Lactobacillales</taxon>
        <taxon>Streptococcaceae</taxon>
        <taxon>Streptococcus</taxon>
    </lineage>
</organism>
<sequence length="124" mass="14281">MKLNPDCIRDILFVVEENATFSDDVQEETLYQKLIPKYSQEEILYHVRQCEHSGLFLKVNHFFGGFIIQDLSPYGHQFINDIRQENNWNKTKQIASKVGSSSLDVLKDISAQVISNLISSQFGK</sequence>
<comment type="caution">
    <text evidence="1">The sequence shown here is derived from an EMBL/GenBank/DDBJ whole genome shotgun (WGS) entry which is preliminary data.</text>
</comment>
<dbReference type="RefSeq" id="WP_023610946.1">
    <property type="nucleotide sequence ID" value="NZ_AWEX01000006.1"/>
</dbReference>
<dbReference type="Pfam" id="PF10711">
    <property type="entry name" value="DUF2513"/>
    <property type="match status" value="1"/>
</dbReference>
<dbReference type="InterPro" id="IPR019650">
    <property type="entry name" value="DUF2513"/>
</dbReference>
<dbReference type="EMBL" id="AWEX01000006">
    <property type="protein sequence ID" value="KED05322.1"/>
    <property type="molecule type" value="Genomic_DNA"/>
</dbReference>
<evidence type="ECO:0008006" key="3">
    <source>
        <dbReference type="Google" id="ProtNLM"/>
    </source>
</evidence>
<dbReference type="AlphaFoldDB" id="A0A922T8W8"/>
<reference evidence="1 2" key="1">
    <citation type="journal article" date="2014" name="Int. J. Syst. Evol. Microbiol.">
        <title>Phylogenomics and the dynamic genome evolution of the genus Streptococcus.</title>
        <authorList>
            <consortium name="The Broad Institute Genome Sequencing Platform"/>
            <person name="Richards V.P."/>
            <person name="Palmer S.R."/>
            <person name="Pavinski Bitar P.D."/>
            <person name="Qin X."/>
            <person name="Weinstock G.M."/>
            <person name="Highlander S.K."/>
            <person name="Town C.D."/>
            <person name="Burne R.A."/>
            <person name="Stanhope M.J."/>
        </authorList>
    </citation>
    <scope>NUCLEOTIDE SEQUENCE [LARGE SCALE GENOMIC DNA]</scope>
    <source>
        <strain evidence="1 2">CECT 5772</strain>
    </source>
</reference>
<name>A0A922T8W8_9STRE</name>
<proteinExistence type="predicted"/>
<gene>
    <name evidence="1" type="ORF">CECT5772_00766</name>
</gene>
<accession>A0A922T8W8</accession>
<evidence type="ECO:0000313" key="1">
    <source>
        <dbReference type="EMBL" id="KED05322.1"/>
    </source>
</evidence>
<dbReference type="Proteomes" id="UP000028704">
    <property type="component" value="Unassembled WGS sequence"/>
</dbReference>